<feature type="non-terminal residue" evidence="1">
    <location>
        <position position="1"/>
    </location>
</feature>
<dbReference type="AlphaFoldDB" id="A0A4R6U7N0"/>
<proteinExistence type="predicted"/>
<protein>
    <submittedName>
        <fullName evidence="1">Uncharacterized protein</fullName>
    </submittedName>
</protein>
<evidence type="ECO:0000313" key="1">
    <source>
        <dbReference type="EMBL" id="TDQ39054.1"/>
    </source>
</evidence>
<name>A0A4R6U7N0_9GAMM</name>
<dbReference type="Proteomes" id="UP000294575">
    <property type="component" value="Unassembled WGS sequence"/>
</dbReference>
<reference evidence="1 2" key="1">
    <citation type="submission" date="2019-03" db="EMBL/GenBank/DDBJ databases">
        <title>Genomic Encyclopedia of Type Strains, Phase IV (KMG-IV): sequencing the most valuable type-strain genomes for metagenomic binning, comparative biology and taxonomic classification.</title>
        <authorList>
            <person name="Goeker M."/>
        </authorList>
    </citation>
    <scope>NUCLEOTIDE SEQUENCE [LARGE SCALE GENOMIC DNA]</scope>
    <source>
        <strain evidence="1 2">DSM 28679</strain>
    </source>
</reference>
<gene>
    <name evidence="1" type="ORF">DFQ45_103225</name>
</gene>
<organism evidence="1 2">
    <name type="scientific">Thiopseudomonas denitrificans</name>
    <dbReference type="NCBI Taxonomy" id="1501432"/>
    <lineage>
        <taxon>Bacteria</taxon>
        <taxon>Pseudomonadati</taxon>
        <taxon>Pseudomonadota</taxon>
        <taxon>Gammaproteobacteria</taxon>
        <taxon>Pseudomonadales</taxon>
        <taxon>Pseudomonadaceae</taxon>
        <taxon>Thiopseudomonas</taxon>
    </lineage>
</organism>
<evidence type="ECO:0000313" key="2">
    <source>
        <dbReference type="Proteomes" id="UP000294575"/>
    </source>
</evidence>
<keyword evidence="2" id="KW-1185">Reference proteome</keyword>
<sequence length="54" mass="6085">SSGGRDEFLLTSDTPRLLMPPDMAYLIAEVICPGCDLRYLYTDTADQFRARSKN</sequence>
<comment type="caution">
    <text evidence="1">The sequence shown here is derived from an EMBL/GenBank/DDBJ whole genome shotgun (WGS) entry which is preliminary data.</text>
</comment>
<dbReference type="EMBL" id="SNYK01000003">
    <property type="protein sequence ID" value="TDQ39054.1"/>
    <property type="molecule type" value="Genomic_DNA"/>
</dbReference>
<accession>A0A4R6U7N0</accession>